<dbReference type="PANTHER" id="PTHR34475:SF1">
    <property type="entry name" value="CYTOSKELETON PROTEIN RODZ"/>
    <property type="match status" value="1"/>
</dbReference>
<evidence type="ECO:0000259" key="3">
    <source>
        <dbReference type="Pfam" id="PF13464"/>
    </source>
</evidence>
<reference evidence="4" key="1">
    <citation type="submission" date="2024-05" db="EMBL/GenBank/DDBJ databases">
        <title>Genome sequencing of novel strain.</title>
        <authorList>
            <person name="Ganbat D."/>
            <person name="Ganbat S."/>
            <person name="Lee S.-J."/>
        </authorList>
    </citation>
    <scope>NUCLEOTIDE SEQUENCE</scope>
    <source>
        <strain evidence="4">SMD15-11</strain>
    </source>
</reference>
<evidence type="ECO:0000313" key="4">
    <source>
        <dbReference type="EMBL" id="XDT73453.1"/>
    </source>
</evidence>
<dbReference type="AlphaFoldDB" id="A0AB39UZC8"/>
<keyword evidence="2" id="KW-1133">Transmembrane helix</keyword>
<dbReference type="Pfam" id="PF13413">
    <property type="entry name" value="HTH_25"/>
    <property type="match status" value="1"/>
</dbReference>
<evidence type="ECO:0000256" key="2">
    <source>
        <dbReference type="SAM" id="Phobius"/>
    </source>
</evidence>
<dbReference type="InterPro" id="IPR025194">
    <property type="entry name" value="RodZ-like_C"/>
</dbReference>
<keyword evidence="2" id="KW-0472">Membrane</keyword>
<keyword evidence="2" id="KW-0812">Transmembrane</keyword>
<feature type="transmembrane region" description="Helical" evidence="2">
    <location>
        <begin position="88"/>
        <end position="106"/>
    </location>
</feature>
<feature type="region of interest" description="Disordered" evidence="1">
    <location>
        <begin position="214"/>
        <end position="235"/>
    </location>
</feature>
<protein>
    <submittedName>
        <fullName evidence="4">RodZ domain-containing protein</fullName>
    </submittedName>
</protein>
<dbReference type="InterPro" id="IPR001387">
    <property type="entry name" value="Cro/C1-type_HTH"/>
</dbReference>
<dbReference type="InterPro" id="IPR010982">
    <property type="entry name" value="Lambda_DNA-bd_dom_sf"/>
</dbReference>
<organism evidence="4">
    <name type="scientific">Thermohahella caldifontis</name>
    <dbReference type="NCBI Taxonomy" id="3142973"/>
    <lineage>
        <taxon>Bacteria</taxon>
        <taxon>Pseudomonadati</taxon>
        <taxon>Pseudomonadota</taxon>
        <taxon>Gammaproteobacteria</taxon>
        <taxon>Oceanospirillales</taxon>
        <taxon>Hahellaceae</taxon>
        <taxon>Thermohahella</taxon>
    </lineage>
</organism>
<feature type="region of interest" description="Disordered" evidence="1">
    <location>
        <begin position="117"/>
        <end position="200"/>
    </location>
</feature>
<name>A0AB39UZC8_9GAMM</name>
<dbReference type="Pfam" id="PF13464">
    <property type="entry name" value="RodZ_C"/>
    <property type="match status" value="1"/>
</dbReference>
<dbReference type="PANTHER" id="PTHR34475">
    <property type="match status" value="1"/>
</dbReference>
<dbReference type="RefSeq" id="WP_369602444.1">
    <property type="nucleotide sequence ID" value="NZ_CP154858.1"/>
</dbReference>
<dbReference type="EMBL" id="CP154858">
    <property type="protein sequence ID" value="XDT73453.1"/>
    <property type="molecule type" value="Genomic_DNA"/>
</dbReference>
<dbReference type="InterPro" id="IPR050400">
    <property type="entry name" value="Bact_Cytoskel_RodZ"/>
</dbReference>
<feature type="domain" description="Cytoskeleton protein RodZ-like C-terminal" evidence="3">
    <location>
        <begin position="253"/>
        <end position="316"/>
    </location>
</feature>
<gene>
    <name evidence="4" type="ORF">AAIA72_05645</name>
</gene>
<dbReference type="KEGG" id="tcd:AAIA72_05645"/>
<accession>A0AB39UZC8</accession>
<proteinExistence type="predicted"/>
<dbReference type="Gene3D" id="1.10.260.40">
    <property type="entry name" value="lambda repressor-like DNA-binding domains"/>
    <property type="match status" value="1"/>
</dbReference>
<dbReference type="CDD" id="cd00093">
    <property type="entry name" value="HTH_XRE"/>
    <property type="match status" value="1"/>
</dbReference>
<sequence length="332" mass="34910">MARARQAQGLSTRQVADRLHIIPRYVEALEKSQFDLLPGEVFIKGYVRAYAELLKLDPAPLLGQLSTELAAAASPRTESSMPVRKRNGGWIVFVLIVVAAIGYAFWQAEQGSRSEDLAEIQQQGRQDVEQGEEAASGQAPGGAVMSSDSKASTPGEGDQTAAGNPGGETGAPVAAETSRSATPPVPEKDNALSSGQATGAAGETDIVQETAALQSDSVDEGGVPADQAIGETGDGTAVSSGMADILQAEMVATFSDRCWFDARSADGQREVGLFKAGDVVRLKGAFPLSFIIGNVDAVSLRVNGIPVGFDRFRVRNKRVEFKLSAEDLVSQE</sequence>
<evidence type="ECO:0000256" key="1">
    <source>
        <dbReference type="SAM" id="MobiDB-lite"/>
    </source>
</evidence>
<dbReference type="GO" id="GO:0003677">
    <property type="term" value="F:DNA binding"/>
    <property type="evidence" value="ECO:0007669"/>
    <property type="project" value="InterPro"/>
</dbReference>